<dbReference type="EMBL" id="SORX01000002">
    <property type="protein sequence ID" value="TFE02886.1"/>
    <property type="molecule type" value="Genomic_DNA"/>
</dbReference>
<dbReference type="RefSeq" id="WP_134379728.1">
    <property type="nucleotide sequence ID" value="NZ_SORX01000002.1"/>
</dbReference>
<evidence type="ECO:0000313" key="1">
    <source>
        <dbReference type="EMBL" id="TFE02886.1"/>
    </source>
</evidence>
<proteinExistence type="predicted"/>
<sequence length="111" mass="12442">MSVTGVIQNALAPVTVPTALHFYSGSATTYVIYFEVVDRPNIHTDNKLQNTLSNVQVSVYSKSNYNALVSQVKELMAEAEFLFTGGIPGYETDTGYYYYHLTYNYSMKLSD</sequence>
<name>A0A4Y8LIQ6_9BACL</name>
<protein>
    <recommendedName>
        <fullName evidence="3">DUF3168 domain-containing protein</fullName>
    </recommendedName>
</protein>
<dbReference type="AlphaFoldDB" id="A0A4Y8LIQ6"/>
<dbReference type="OrthoDB" id="2454603at2"/>
<gene>
    <name evidence="1" type="ORF">E2626_03515</name>
</gene>
<evidence type="ECO:0000313" key="2">
    <source>
        <dbReference type="Proteomes" id="UP000297776"/>
    </source>
</evidence>
<keyword evidence="2" id="KW-1185">Reference proteome</keyword>
<reference evidence="1 2" key="1">
    <citation type="submission" date="2019-03" db="EMBL/GenBank/DDBJ databases">
        <authorList>
            <person name="Yang Y."/>
        </authorList>
    </citation>
    <scope>NUCLEOTIDE SEQUENCE [LARGE SCALE GENOMIC DNA]</scope>
    <source>
        <strain evidence="1 2">ASL-1</strain>
    </source>
</reference>
<dbReference type="Proteomes" id="UP000297776">
    <property type="component" value="Unassembled WGS sequence"/>
</dbReference>
<organism evidence="1 2">
    <name type="scientific">Jeotgalibacillus salarius</name>
    <dbReference type="NCBI Taxonomy" id="546023"/>
    <lineage>
        <taxon>Bacteria</taxon>
        <taxon>Bacillati</taxon>
        <taxon>Bacillota</taxon>
        <taxon>Bacilli</taxon>
        <taxon>Bacillales</taxon>
        <taxon>Caryophanaceae</taxon>
        <taxon>Jeotgalibacillus</taxon>
    </lineage>
</organism>
<accession>A0A4Y8LIQ6</accession>
<evidence type="ECO:0008006" key="3">
    <source>
        <dbReference type="Google" id="ProtNLM"/>
    </source>
</evidence>
<comment type="caution">
    <text evidence="1">The sequence shown here is derived from an EMBL/GenBank/DDBJ whole genome shotgun (WGS) entry which is preliminary data.</text>
</comment>